<evidence type="ECO:0000313" key="4">
    <source>
        <dbReference type="EMBL" id="KAF9493249.1"/>
    </source>
</evidence>
<dbReference type="Pfam" id="PF18721">
    <property type="entry name" value="CxC6"/>
    <property type="match status" value="1"/>
</dbReference>
<dbReference type="InterPro" id="IPR041539">
    <property type="entry name" value="CxC5"/>
</dbReference>
<feature type="region of interest" description="Disordered" evidence="1">
    <location>
        <begin position="217"/>
        <end position="260"/>
    </location>
</feature>
<feature type="compositionally biased region" description="Basic and acidic residues" evidence="1">
    <location>
        <begin position="217"/>
        <end position="230"/>
    </location>
</feature>
<feature type="domain" description="CxC5 like cysteine cluster associated with KDZ" evidence="2">
    <location>
        <begin position="911"/>
        <end position="1033"/>
    </location>
</feature>
<accession>A0A9P5ZSN9</accession>
<feature type="region of interest" description="Disordered" evidence="1">
    <location>
        <begin position="309"/>
        <end position="396"/>
    </location>
</feature>
<feature type="region of interest" description="Disordered" evidence="1">
    <location>
        <begin position="1"/>
        <end position="99"/>
    </location>
</feature>
<dbReference type="EMBL" id="MU154588">
    <property type="protein sequence ID" value="KAF9493249.1"/>
    <property type="molecule type" value="Genomic_DNA"/>
</dbReference>
<evidence type="ECO:0000259" key="3">
    <source>
        <dbReference type="Pfam" id="PF18721"/>
    </source>
</evidence>
<name>A0A9P5ZSN9_PLEER</name>
<gene>
    <name evidence="4" type="ORF">BDN71DRAFT_1508714</name>
</gene>
<dbReference type="InterPro" id="IPR040898">
    <property type="entry name" value="CxC6"/>
</dbReference>
<feature type="domain" description="CxC6 like cysteine cluster associated with KDZ" evidence="3">
    <location>
        <begin position="1157"/>
        <end position="1220"/>
    </location>
</feature>
<feature type="compositionally biased region" description="Basic and acidic residues" evidence="1">
    <location>
        <begin position="342"/>
        <end position="364"/>
    </location>
</feature>
<evidence type="ECO:0000313" key="5">
    <source>
        <dbReference type="Proteomes" id="UP000807025"/>
    </source>
</evidence>
<feature type="region of interest" description="Disordered" evidence="1">
    <location>
        <begin position="410"/>
        <end position="439"/>
    </location>
</feature>
<feature type="compositionally biased region" description="Basic and acidic residues" evidence="1">
    <location>
        <begin position="250"/>
        <end position="260"/>
    </location>
</feature>
<feature type="compositionally biased region" description="Polar residues" evidence="1">
    <location>
        <begin position="1"/>
        <end position="11"/>
    </location>
</feature>
<dbReference type="Pfam" id="PF18718">
    <property type="entry name" value="CxC5"/>
    <property type="match status" value="1"/>
</dbReference>
<feature type="compositionally biased region" description="Low complexity" evidence="1">
    <location>
        <begin position="21"/>
        <end position="34"/>
    </location>
</feature>
<dbReference type="OrthoDB" id="2527272at2759"/>
<organism evidence="4 5">
    <name type="scientific">Pleurotus eryngii</name>
    <name type="common">Boletus of the steppes</name>
    <dbReference type="NCBI Taxonomy" id="5323"/>
    <lineage>
        <taxon>Eukaryota</taxon>
        <taxon>Fungi</taxon>
        <taxon>Dikarya</taxon>
        <taxon>Basidiomycota</taxon>
        <taxon>Agaricomycotina</taxon>
        <taxon>Agaricomycetes</taxon>
        <taxon>Agaricomycetidae</taxon>
        <taxon>Agaricales</taxon>
        <taxon>Pleurotineae</taxon>
        <taxon>Pleurotaceae</taxon>
        <taxon>Pleurotus</taxon>
    </lineage>
</organism>
<sequence>MQPVNDVTPQENENEAAPDVNANNGGSTGSHTSTLTQPINDMAPQENGTPSLSPENEAAPDINANNGGSTGSHTSTPMQPANNVTPKGNGTPFPETEGPNLEAVDIWAKIEQAESASKKPQHFSTTNRLPQVAWWFAYGRSYTTDPSIPDIEEYEMSVLAWWLFLQPEWRKSTGPLPLPLLLVVMISFAWWSTAVSVSPLWLAASADLKHTLKAMRAERNETRPQPREEPVVPVKNTSASAARKVKKDKRTSAVRDAEDKAASAAAKKKLTFTAKILKNSGASVALPPCSAGTGVQLGSATPCIVSDCARHPQSDEEEGPNDDEDLKDSEGSDVDEEPALVVDKDKSKARDLHNLGAESDKDSDADAEEEKDEDADEKGAEGEDMGVGDDGDLAAVGNDTVMNEDFMATPRKATTSNASSVPEGSPSPPPSDHLEDLQGASCTTGGFACGNAFGMAPNMADFVCDDDVPTIHTHSSGKVILYTTLARTDTPHSATISWFPTLAPILKAVSRKYAIVAKSMISMWDGESWEVVGPYSLALKEDGNVEWPDNFKLMLLLEPHSSLTNIFFTLSLGSSHSGVNNAGGLLPAPAYVIAAYSAKPNLIPFTQLLEVPPSLVPNTKPNATLISAFDHWCAASDALECLRAAYNANNAKVPFLPPLPAFPSVEDAHAVYVNTTSFSNYGKLFPFAIQHPAILSYHQGDVPSGSTEYAALWETLKPGLKTLGIVMKKLTDEKEKEEKKVKRKAGPSKSNLQAYFMLLVVWFLLGLVPCVAAASKQDPFPNMLFNKFAQSVQSNFGPKIKLLTVLMLLITLVNNTDLLNLHGQQQASSQQESTSWMAALVCAVKAKLSDNDFASLFNCDDTQALQTPQQRITMAGKKLSRFSFSLTLASHTSIGVLKCKLRPISTTSVQPIILITPMVMACPTLTCNKHSLTQELREQDTSQVTLLQGGQCFENVPVLAGRCSICRTLYWADHEHFTQDNGDDVCLYLNDTKYPKVGKSVWVDCLVSRAIVNANYSFHALTAAITEFWHFSFVQPSGGTFKLSCHQVWKAFVAKSIHHMASIDNWEIMFESNLSINALVAAAYAELGDGGIVCSAVGHSCDECCHAFKDVADVIPRQPDDPTAVVGHDENHVVPDYEGPALDPDAINIAADVQMVVMDGIVMEPHHCAMQGCEKALLNAQTGVFCEEHEEAMAGRCQMKNCDQDRIGDTQACQEHQPQWARFHRQYANTLLLGIQWMLKRAQKERQPWLPRAGEEEAFEHDDLEEQVNEEVSGTEYNNNFSAPRFYCVETLCAPCGVVIAWRNYIAIDKGCALLKHIVKQGHWPAWKPTTQTIADSYHYTNHQTTDHLCQTWCNPAPLNGDAPNLVVIANDKQGNPHYKRAFNTQACEQLNAWIGGFQTVLN</sequence>
<feature type="compositionally biased region" description="Acidic residues" evidence="1">
    <location>
        <begin position="365"/>
        <end position="392"/>
    </location>
</feature>
<reference evidence="4" key="1">
    <citation type="submission" date="2020-11" db="EMBL/GenBank/DDBJ databases">
        <authorList>
            <consortium name="DOE Joint Genome Institute"/>
            <person name="Ahrendt S."/>
            <person name="Riley R."/>
            <person name="Andreopoulos W."/>
            <person name="Labutti K."/>
            <person name="Pangilinan J."/>
            <person name="Ruiz-Duenas F.J."/>
            <person name="Barrasa J.M."/>
            <person name="Sanchez-Garcia M."/>
            <person name="Camarero S."/>
            <person name="Miyauchi S."/>
            <person name="Serrano A."/>
            <person name="Linde D."/>
            <person name="Babiker R."/>
            <person name="Drula E."/>
            <person name="Ayuso-Fernandez I."/>
            <person name="Pacheco R."/>
            <person name="Padilla G."/>
            <person name="Ferreira P."/>
            <person name="Barriuso J."/>
            <person name="Kellner H."/>
            <person name="Castanera R."/>
            <person name="Alfaro M."/>
            <person name="Ramirez L."/>
            <person name="Pisabarro A.G."/>
            <person name="Kuo A."/>
            <person name="Tritt A."/>
            <person name="Lipzen A."/>
            <person name="He G."/>
            <person name="Yan M."/>
            <person name="Ng V."/>
            <person name="Cullen D."/>
            <person name="Martin F."/>
            <person name="Rosso M.-N."/>
            <person name="Henrissat B."/>
            <person name="Hibbett D."/>
            <person name="Martinez A.T."/>
            <person name="Grigoriev I.V."/>
        </authorList>
    </citation>
    <scope>NUCLEOTIDE SEQUENCE</scope>
    <source>
        <strain evidence="4">ATCC 90797</strain>
    </source>
</reference>
<feature type="compositionally biased region" description="Polar residues" evidence="1">
    <location>
        <begin position="63"/>
        <end position="88"/>
    </location>
</feature>
<dbReference type="Proteomes" id="UP000807025">
    <property type="component" value="Unassembled WGS sequence"/>
</dbReference>
<protein>
    <submittedName>
        <fullName evidence="4">Uncharacterized protein</fullName>
    </submittedName>
</protein>
<feature type="compositionally biased region" description="Acidic residues" evidence="1">
    <location>
        <begin position="315"/>
        <end position="338"/>
    </location>
</feature>
<keyword evidence="5" id="KW-1185">Reference proteome</keyword>
<evidence type="ECO:0000256" key="1">
    <source>
        <dbReference type="SAM" id="MobiDB-lite"/>
    </source>
</evidence>
<evidence type="ECO:0000259" key="2">
    <source>
        <dbReference type="Pfam" id="PF18718"/>
    </source>
</evidence>
<comment type="caution">
    <text evidence="4">The sequence shown here is derived from an EMBL/GenBank/DDBJ whole genome shotgun (WGS) entry which is preliminary data.</text>
</comment>
<proteinExistence type="predicted"/>